<keyword evidence="7" id="KW-1185">Reference proteome</keyword>
<accession>A0AA86Q0G0</accession>
<evidence type="ECO:0000313" key="4">
    <source>
        <dbReference type="EMBL" id="CAI9944570.1"/>
    </source>
</evidence>
<feature type="region of interest" description="Disordered" evidence="2">
    <location>
        <begin position="352"/>
        <end position="381"/>
    </location>
</feature>
<evidence type="ECO:0000256" key="2">
    <source>
        <dbReference type="SAM" id="MobiDB-lite"/>
    </source>
</evidence>
<comment type="caution">
    <text evidence="4">The sequence shown here is derived from an EMBL/GenBank/DDBJ whole genome shotgun (WGS) entry which is preliminary data.</text>
</comment>
<sequence length="493" mass="57454">MSLASTHAMSITDQTPSSFSVTNHDTVQSTIDKLRHRCVLLQQRRKQALKLFEDSEKRVNNLKSAVTEAETRNDKLSKKLTYFRENLQNQINDGLTAQQERLLQLQSSLSEMKERYQNLEDSRRKIQESNFSQKNKIDQQMHAKQMEKEQLRDQINRYQANEVSAIDTQKQLDVQLRKLFALNTEKQQQYAQLVLQVSRSQDEDYSVYVKQIIDAKDMATNFQDASFANMSLLSGSKMQKTQMQNANQLSNSQRMETLTNFFVNKCEYGNDWTKDLKRPKTEQNTQVNTQNRNMNTSITVFDRDNGDNYTFQQQVVEKTPIIRKNGQMIVYDEQKPISAPGSAFKRNVNFQSSPQYQPAQTKRNTTSTATQQIQRPQTTPMRPQIKHETLSPNFEQKTFKSNLKTLQTQNKSLQKRLHKTEARTDIIFGLEAKIQDATEQKAQLNRRLDAVNSSYQNTRDKIMRVQKIENEILSKNVELKLLKDRLKKVKAMK</sequence>
<dbReference type="AlphaFoldDB" id="A0AA86Q0G0"/>
<feature type="coiled-coil region" evidence="1">
    <location>
        <begin position="45"/>
        <end position="161"/>
    </location>
</feature>
<dbReference type="EMBL" id="CATOUU010000728">
    <property type="protein sequence ID" value="CAI9944570.1"/>
    <property type="molecule type" value="Genomic_DNA"/>
</dbReference>
<name>A0AA86Q0G0_9EUKA</name>
<dbReference type="EMBL" id="CAXDID020000110">
    <property type="protein sequence ID" value="CAL6029580.1"/>
    <property type="molecule type" value="Genomic_DNA"/>
</dbReference>
<evidence type="ECO:0000313" key="6">
    <source>
        <dbReference type="EMBL" id="CAL6066619.1"/>
    </source>
</evidence>
<proteinExistence type="predicted"/>
<evidence type="ECO:0000256" key="1">
    <source>
        <dbReference type="SAM" id="Coils"/>
    </source>
</evidence>
<dbReference type="EMBL" id="CATOUU010000647">
    <property type="protein sequence ID" value="CAI9937690.1"/>
    <property type="molecule type" value="Genomic_DNA"/>
</dbReference>
<evidence type="ECO:0000313" key="7">
    <source>
        <dbReference type="Proteomes" id="UP001642409"/>
    </source>
</evidence>
<feature type="region of interest" description="Disordered" evidence="2">
    <location>
        <begin position="1"/>
        <end position="22"/>
    </location>
</feature>
<evidence type="ECO:0000313" key="3">
    <source>
        <dbReference type="EMBL" id="CAI9937690.1"/>
    </source>
</evidence>
<organism evidence="4">
    <name type="scientific">Hexamita inflata</name>
    <dbReference type="NCBI Taxonomy" id="28002"/>
    <lineage>
        <taxon>Eukaryota</taxon>
        <taxon>Metamonada</taxon>
        <taxon>Diplomonadida</taxon>
        <taxon>Hexamitidae</taxon>
        <taxon>Hexamitinae</taxon>
        <taxon>Hexamita</taxon>
    </lineage>
</organism>
<feature type="coiled-coil region" evidence="1">
    <location>
        <begin position="396"/>
        <end position="485"/>
    </location>
</feature>
<evidence type="ECO:0000313" key="5">
    <source>
        <dbReference type="EMBL" id="CAL6029580.1"/>
    </source>
</evidence>
<protein>
    <submittedName>
        <fullName evidence="4">Uncharacterized protein</fullName>
    </submittedName>
</protein>
<dbReference type="EMBL" id="CAXDID020000262">
    <property type="protein sequence ID" value="CAL6066619.1"/>
    <property type="molecule type" value="Genomic_DNA"/>
</dbReference>
<dbReference type="Proteomes" id="UP001642409">
    <property type="component" value="Unassembled WGS sequence"/>
</dbReference>
<reference evidence="4" key="1">
    <citation type="submission" date="2023-06" db="EMBL/GenBank/DDBJ databases">
        <authorList>
            <person name="Kurt Z."/>
        </authorList>
    </citation>
    <scope>NUCLEOTIDE SEQUENCE</scope>
</reference>
<gene>
    <name evidence="3" type="ORF">HINF_LOCUS25335</name>
    <name evidence="4" type="ORF">HINF_LOCUS32215</name>
    <name evidence="5" type="ORF">HINF_LOCUS32457</name>
    <name evidence="6" type="ORF">HINF_LOCUS52530</name>
</gene>
<reference evidence="5 7" key="2">
    <citation type="submission" date="2024-07" db="EMBL/GenBank/DDBJ databases">
        <authorList>
            <person name="Akdeniz Z."/>
        </authorList>
    </citation>
    <scope>NUCLEOTIDE SEQUENCE [LARGE SCALE GENOMIC DNA]</scope>
</reference>
<keyword evidence="1" id="KW-0175">Coiled coil</keyword>